<dbReference type="EMBL" id="JAVUPU010000001">
    <property type="protein sequence ID" value="MDT9597753.1"/>
    <property type="molecule type" value="Genomic_DNA"/>
</dbReference>
<keyword evidence="5 10" id="KW-0378">Hydrolase</keyword>
<dbReference type="NCBIfam" id="TIGR04178">
    <property type="entry name" value="exo_archaeo"/>
    <property type="match status" value="1"/>
</dbReference>
<feature type="transmembrane region" description="Helical" evidence="8">
    <location>
        <begin position="261"/>
        <end position="282"/>
    </location>
</feature>
<dbReference type="Pfam" id="PF09721">
    <property type="entry name" value="Exosortase_EpsH"/>
    <property type="match status" value="1"/>
</dbReference>
<feature type="domain" description="Methanolan biosynthesis EpsI" evidence="9">
    <location>
        <begin position="315"/>
        <end position="502"/>
    </location>
</feature>
<evidence type="ECO:0000256" key="6">
    <source>
        <dbReference type="ARBA" id="ARBA00022989"/>
    </source>
</evidence>
<sequence>MTAQVGIDQTVSLGRTDIWQHPLLALVGLVVSILLLFSRDAVQMVEIWLTSSTFNHCLLILPIIAWLVWQRLPELRGLVPTIWTPGLLVVAAGAAGWLLGDAGGVALARHAGLVLMLQGTVVVCLGKAVARGLAFPLFYAVFLIPIGEEIVPLMQNVTAEICMALLALVGIPAHIEGIFISIPSGYFEVAEACSGVKFLVAMVAYGALVANVCFRSWPRRISFMAAAILIPILANGLRAWGTIYVAHLTSIEFAVGFDHVLYGWIFFAIVIVLIMAAGWPFFDRGPGDRWFDPESLQPEVPAATSSRRLLQVTMAVLAIGSIPILWSMAIAATSTPVAAGDVILPSVRGWERVRADRGRPWQPHFAGADALRLGRYRNQKGQEVDLAIAVFARQEEGRELVGFGQGAVAPGGAWAWTAAGKALPDARAERIASFGTIREVVTHYRVGTILTGSPLAVKLETMKMRLLGGPQRAVAILISSEAPAEGADPRPAIDAFLRDLGPISRLADRAAGMKAR</sequence>
<evidence type="ECO:0000313" key="11">
    <source>
        <dbReference type="Proteomes" id="UP001259572"/>
    </source>
</evidence>
<evidence type="ECO:0000256" key="5">
    <source>
        <dbReference type="ARBA" id="ARBA00022801"/>
    </source>
</evidence>
<reference evidence="10 11" key="1">
    <citation type="submission" date="2023-05" db="EMBL/GenBank/DDBJ databases">
        <authorList>
            <person name="Guo Y."/>
        </authorList>
    </citation>
    <scope>NUCLEOTIDE SEQUENCE [LARGE SCALE GENOMIC DNA]</scope>
    <source>
        <strain evidence="10 11">GR2756</strain>
    </source>
</reference>
<evidence type="ECO:0000256" key="3">
    <source>
        <dbReference type="ARBA" id="ARBA00022670"/>
    </source>
</evidence>
<feature type="transmembrane region" description="Helical" evidence="8">
    <location>
        <begin position="18"/>
        <end position="37"/>
    </location>
</feature>
<keyword evidence="7 8" id="KW-0472">Membrane</keyword>
<evidence type="ECO:0000256" key="4">
    <source>
        <dbReference type="ARBA" id="ARBA00022692"/>
    </source>
</evidence>
<dbReference type="InterPro" id="IPR014263">
    <property type="entry name" value="Methanolan_biosynth_EpsI"/>
</dbReference>
<keyword evidence="2" id="KW-1003">Cell membrane</keyword>
<dbReference type="InterPro" id="IPR013426">
    <property type="entry name" value="EpsH-like"/>
</dbReference>
<evidence type="ECO:0000256" key="7">
    <source>
        <dbReference type="ARBA" id="ARBA00023136"/>
    </source>
</evidence>
<comment type="caution">
    <text evidence="10">The sequence shown here is derived from an EMBL/GenBank/DDBJ whole genome shotgun (WGS) entry which is preliminary data.</text>
</comment>
<feature type="transmembrane region" description="Helical" evidence="8">
    <location>
        <begin position="49"/>
        <end position="69"/>
    </location>
</feature>
<dbReference type="GO" id="GO:0016787">
    <property type="term" value="F:hydrolase activity"/>
    <property type="evidence" value="ECO:0007669"/>
    <property type="project" value="UniProtKB-KW"/>
</dbReference>
<dbReference type="Pfam" id="PF11984">
    <property type="entry name" value="DUF3485"/>
    <property type="match status" value="1"/>
</dbReference>
<dbReference type="NCBIfam" id="TIGR03109">
    <property type="entry name" value="exosort_XrtA"/>
    <property type="match status" value="1"/>
</dbReference>
<feature type="transmembrane region" description="Helical" evidence="8">
    <location>
        <begin position="111"/>
        <end position="130"/>
    </location>
</feature>
<evidence type="ECO:0000256" key="2">
    <source>
        <dbReference type="ARBA" id="ARBA00022475"/>
    </source>
</evidence>
<feature type="transmembrane region" description="Helical" evidence="8">
    <location>
        <begin position="81"/>
        <end position="99"/>
    </location>
</feature>
<evidence type="ECO:0000259" key="9">
    <source>
        <dbReference type="Pfam" id="PF11984"/>
    </source>
</evidence>
<dbReference type="InterPro" id="IPR019127">
    <property type="entry name" value="Exosortase"/>
</dbReference>
<keyword evidence="6 8" id="KW-1133">Transmembrane helix</keyword>
<proteinExistence type="predicted"/>
<keyword evidence="3" id="KW-0645">Protease</keyword>
<keyword evidence="4 8" id="KW-0812">Transmembrane</keyword>
<feature type="transmembrane region" description="Helical" evidence="8">
    <location>
        <begin position="161"/>
        <end position="182"/>
    </location>
</feature>
<accession>A0ABU3Q2W1</accession>
<dbReference type="NCBIfam" id="TIGR02602">
    <property type="entry name" value="8TM_EpsH"/>
    <property type="match status" value="1"/>
</dbReference>
<dbReference type="Proteomes" id="UP001259572">
    <property type="component" value="Unassembled WGS sequence"/>
</dbReference>
<dbReference type="InterPro" id="IPR017540">
    <property type="entry name" value="Exosortase-1"/>
</dbReference>
<keyword evidence="11" id="KW-1185">Reference proteome</keyword>
<gene>
    <name evidence="10" type="primary">xrtA</name>
    <name evidence="10" type="ORF">RQX22_02160</name>
</gene>
<organism evidence="10 11">
    <name type="scientific">Sphingosinicella rhizophila</name>
    <dbReference type="NCBI Taxonomy" id="3050082"/>
    <lineage>
        <taxon>Bacteria</taxon>
        <taxon>Pseudomonadati</taxon>
        <taxon>Pseudomonadota</taxon>
        <taxon>Alphaproteobacteria</taxon>
        <taxon>Sphingomonadales</taxon>
        <taxon>Sphingosinicellaceae</taxon>
        <taxon>Sphingosinicella</taxon>
    </lineage>
</organism>
<dbReference type="InterPro" id="IPR026392">
    <property type="entry name" value="Exo/Archaeosortase_dom"/>
</dbReference>
<comment type="subcellular location">
    <subcellularLocation>
        <location evidence="1">Cell membrane</location>
        <topology evidence="1">Multi-pass membrane protein</topology>
    </subcellularLocation>
</comment>
<feature type="transmembrane region" description="Helical" evidence="8">
    <location>
        <begin position="194"/>
        <end position="214"/>
    </location>
</feature>
<evidence type="ECO:0000256" key="1">
    <source>
        <dbReference type="ARBA" id="ARBA00004651"/>
    </source>
</evidence>
<dbReference type="NCBIfam" id="TIGR02914">
    <property type="entry name" value="EpsI_fam"/>
    <property type="match status" value="1"/>
</dbReference>
<dbReference type="RefSeq" id="WP_315723205.1">
    <property type="nucleotide sequence ID" value="NZ_JAVUPU010000001.1"/>
</dbReference>
<name>A0ABU3Q2W1_9SPHN</name>
<feature type="transmembrane region" description="Helical" evidence="8">
    <location>
        <begin position="221"/>
        <end position="241"/>
    </location>
</feature>
<protein>
    <submittedName>
        <fullName evidence="10">Exosortase A</fullName>
        <ecNumber evidence="10">3.4.22.-</ecNumber>
    </submittedName>
</protein>
<feature type="transmembrane region" description="Helical" evidence="8">
    <location>
        <begin position="309"/>
        <end position="329"/>
    </location>
</feature>
<evidence type="ECO:0000256" key="8">
    <source>
        <dbReference type="SAM" id="Phobius"/>
    </source>
</evidence>
<dbReference type="EC" id="3.4.22.-" evidence="10"/>
<evidence type="ECO:0000313" key="10">
    <source>
        <dbReference type="EMBL" id="MDT9597753.1"/>
    </source>
</evidence>